<dbReference type="Gene3D" id="1.10.287.130">
    <property type="match status" value="1"/>
</dbReference>
<accession>A0A0F9I5T3</accession>
<keyword evidence="12 14" id="KW-0472">Membrane</keyword>
<dbReference type="CDD" id="cd00082">
    <property type="entry name" value="HisKA"/>
    <property type="match status" value="1"/>
</dbReference>
<dbReference type="PANTHER" id="PTHR42878:SF7">
    <property type="entry name" value="SENSOR HISTIDINE KINASE GLRK"/>
    <property type="match status" value="1"/>
</dbReference>
<evidence type="ECO:0000259" key="15">
    <source>
        <dbReference type="PROSITE" id="PS50109"/>
    </source>
</evidence>
<keyword evidence="9" id="KW-0067">ATP-binding</keyword>
<dbReference type="NCBIfam" id="TIGR00229">
    <property type="entry name" value="sensory_box"/>
    <property type="match status" value="1"/>
</dbReference>
<feature type="domain" description="PAS" evidence="16">
    <location>
        <begin position="86"/>
        <end position="158"/>
    </location>
</feature>
<dbReference type="SUPFAM" id="SSF47384">
    <property type="entry name" value="Homodimeric domain of signal transducing histidine kinase"/>
    <property type="match status" value="1"/>
</dbReference>
<evidence type="ECO:0000256" key="13">
    <source>
        <dbReference type="SAM" id="Coils"/>
    </source>
</evidence>
<dbReference type="GO" id="GO:0000156">
    <property type="term" value="F:phosphorelay response regulator activity"/>
    <property type="evidence" value="ECO:0007669"/>
    <property type="project" value="TreeGrafter"/>
</dbReference>
<keyword evidence="10 14" id="KW-1133">Transmembrane helix</keyword>
<organism evidence="18">
    <name type="scientific">marine sediment metagenome</name>
    <dbReference type="NCBI Taxonomy" id="412755"/>
    <lineage>
        <taxon>unclassified sequences</taxon>
        <taxon>metagenomes</taxon>
        <taxon>ecological metagenomes</taxon>
    </lineage>
</organism>
<dbReference type="GO" id="GO:0007234">
    <property type="term" value="P:osmosensory signaling via phosphorelay pathway"/>
    <property type="evidence" value="ECO:0007669"/>
    <property type="project" value="TreeGrafter"/>
</dbReference>
<dbReference type="InterPro" id="IPR036890">
    <property type="entry name" value="HATPase_C_sf"/>
</dbReference>
<dbReference type="Gene3D" id="3.30.450.20">
    <property type="entry name" value="PAS domain"/>
    <property type="match status" value="1"/>
</dbReference>
<dbReference type="GO" id="GO:0030295">
    <property type="term" value="F:protein kinase activator activity"/>
    <property type="evidence" value="ECO:0007669"/>
    <property type="project" value="TreeGrafter"/>
</dbReference>
<dbReference type="InterPro" id="IPR036097">
    <property type="entry name" value="HisK_dim/P_sf"/>
</dbReference>
<evidence type="ECO:0000256" key="10">
    <source>
        <dbReference type="ARBA" id="ARBA00022989"/>
    </source>
</evidence>
<keyword evidence="4" id="KW-0597">Phosphoprotein</keyword>
<evidence type="ECO:0000313" key="18">
    <source>
        <dbReference type="EMBL" id="KKL89185.1"/>
    </source>
</evidence>
<name>A0A0F9I5T3_9ZZZZ</name>
<keyword evidence="8" id="KW-0418">Kinase</keyword>
<evidence type="ECO:0000256" key="9">
    <source>
        <dbReference type="ARBA" id="ARBA00022840"/>
    </source>
</evidence>
<dbReference type="SMART" id="SM00086">
    <property type="entry name" value="PAC"/>
    <property type="match status" value="1"/>
</dbReference>
<protein>
    <recommendedName>
        <fullName evidence="3">histidine kinase</fullName>
        <ecNumber evidence="3">2.7.13.3</ecNumber>
    </recommendedName>
</protein>
<dbReference type="GO" id="GO:0016020">
    <property type="term" value="C:membrane"/>
    <property type="evidence" value="ECO:0007669"/>
    <property type="project" value="UniProtKB-SubCell"/>
</dbReference>
<evidence type="ECO:0000259" key="16">
    <source>
        <dbReference type="PROSITE" id="PS50112"/>
    </source>
</evidence>
<dbReference type="CDD" id="cd00075">
    <property type="entry name" value="HATPase"/>
    <property type="match status" value="1"/>
</dbReference>
<dbReference type="InterPro" id="IPR005467">
    <property type="entry name" value="His_kinase_dom"/>
</dbReference>
<feature type="transmembrane region" description="Helical" evidence="14">
    <location>
        <begin position="38"/>
        <end position="58"/>
    </location>
</feature>
<keyword evidence="5" id="KW-0808">Transferase</keyword>
<dbReference type="InterPro" id="IPR001610">
    <property type="entry name" value="PAC"/>
</dbReference>
<evidence type="ECO:0000256" key="4">
    <source>
        <dbReference type="ARBA" id="ARBA00022553"/>
    </source>
</evidence>
<evidence type="ECO:0000256" key="1">
    <source>
        <dbReference type="ARBA" id="ARBA00000085"/>
    </source>
</evidence>
<dbReference type="FunFam" id="3.30.565.10:FF:000006">
    <property type="entry name" value="Sensor histidine kinase WalK"/>
    <property type="match status" value="1"/>
</dbReference>
<feature type="domain" description="Histidine kinase" evidence="15">
    <location>
        <begin position="222"/>
        <end position="444"/>
    </location>
</feature>
<evidence type="ECO:0000259" key="17">
    <source>
        <dbReference type="PROSITE" id="PS50113"/>
    </source>
</evidence>
<feature type="transmembrane region" description="Helical" evidence="14">
    <location>
        <begin position="12"/>
        <end position="32"/>
    </location>
</feature>
<dbReference type="InterPro" id="IPR003661">
    <property type="entry name" value="HisK_dim/P_dom"/>
</dbReference>
<comment type="subcellular location">
    <subcellularLocation>
        <location evidence="2">Membrane</location>
        <topology evidence="2">Multi-pass membrane protein</topology>
    </subcellularLocation>
</comment>
<dbReference type="InterPro" id="IPR050351">
    <property type="entry name" value="BphY/WalK/GraS-like"/>
</dbReference>
<evidence type="ECO:0000256" key="8">
    <source>
        <dbReference type="ARBA" id="ARBA00022777"/>
    </source>
</evidence>
<dbReference type="PANTHER" id="PTHR42878">
    <property type="entry name" value="TWO-COMPONENT HISTIDINE KINASE"/>
    <property type="match status" value="1"/>
</dbReference>
<dbReference type="GO" id="GO:0000155">
    <property type="term" value="F:phosphorelay sensor kinase activity"/>
    <property type="evidence" value="ECO:0007669"/>
    <property type="project" value="InterPro"/>
</dbReference>
<evidence type="ECO:0000256" key="14">
    <source>
        <dbReference type="SAM" id="Phobius"/>
    </source>
</evidence>
<proteinExistence type="predicted"/>
<keyword evidence="6 14" id="KW-0812">Transmembrane</keyword>
<dbReference type="SUPFAM" id="SSF55874">
    <property type="entry name" value="ATPase domain of HSP90 chaperone/DNA topoisomerase II/histidine kinase"/>
    <property type="match status" value="1"/>
</dbReference>
<dbReference type="Pfam" id="PF02518">
    <property type="entry name" value="HATPase_c"/>
    <property type="match status" value="1"/>
</dbReference>
<dbReference type="Pfam" id="PF00512">
    <property type="entry name" value="HisKA"/>
    <property type="match status" value="1"/>
</dbReference>
<evidence type="ECO:0000256" key="11">
    <source>
        <dbReference type="ARBA" id="ARBA00023012"/>
    </source>
</evidence>
<gene>
    <name evidence="18" type="ORF">LCGC14_1917230</name>
</gene>
<evidence type="ECO:0000256" key="5">
    <source>
        <dbReference type="ARBA" id="ARBA00022679"/>
    </source>
</evidence>
<dbReference type="SMART" id="SM00387">
    <property type="entry name" value="HATPase_c"/>
    <property type="match status" value="1"/>
</dbReference>
<dbReference type="CDD" id="cd00130">
    <property type="entry name" value="PAS"/>
    <property type="match status" value="1"/>
</dbReference>
<dbReference type="SUPFAM" id="SSF55785">
    <property type="entry name" value="PYP-like sensor domain (PAS domain)"/>
    <property type="match status" value="1"/>
</dbReference>
<dbReference type="PRINTS" id="PR00344">
    <property type="entry name" value="BCTRLSENSOR"/>
</dbReference>
<dbReference type="AlphaFoldDB" id="A0A0F9I5T3"/>
<dbReference type="Gene3D" id="3.30.565.10">
    <property type="entry name" value="Histidine kinase-like ATPase, C-terminal domain"/>
    <property type="match status" value="1"/>
</dbReference>
<sequence>MRKIFDKYKPLLIGFISGGTAFIIEILVFNFFPASHEIHEILIGVLIFLNFFITSIFFQYSYNNSKKKIEYKERGKKEAQNKLRESEEKYRVLFDSSPFAVGLIDMTGKIIDVNRVHEIGAGYSKEDLIGKPFTELSIVPEKYIPIIAKEFKNLIKNGISEPQEIQVCNKDGSLIWIYLYASLIKLGNKLVIQVISQNITTRKEAEQELIKLNKIKSEFLRRASHELKTPLISIKGFSNLILSLYGNHLNSEIISYLNEIDHGCERLQFIINDLLKASQLELFDLIHDLQKEDLPFLIKFCVSELRDLAIRRKHSIKLNIHNQLYVNIEKEEIHSVLSNLLSNAIKYTPPNGKIEVETKLTEGFVITSVRDNGIGFTDGQKQNLFQQFGKIERYGQGLDLGIDGTGLGLYISKRIVESHGGKIWMESEGKNKGSTFYFSLPFIPQ</sequence>
<evidence type="ECO:0000256" key="12">
    <source>
        <dbReference type="ARBA" id="ARBA00023136"/>
    </source>
</evidence>
<dbReference type="InterPro" id="IPR000014">
    <property type="entry name" value="PAS"/>
</dbReference>
<dbReference type="GO" id="GO:0005524">
    <property type="term" value="F:ATP binding"/>
    <property type="evidence" value="ECO:0007669"/>
    <property type="project" value="UniProtKB-KW"/>
</dbReference>
<feature type="domain" description="PAC" evidence="17">
    <location>
        <begin position="161"/>
        <end position="211"/>
    </location>
</feature>
<keyword evidence="11" id="KW-0902">Two-component regulatory system</keyword>
<feature type="coiled-coil region" evidence="13">
    <location>
        <begin position="69"/>
        <end position="96"/>
    </location>
</feature>
<dbReference type="InterPro" id="IPR000700">
    <property type="entry name" value="PAS-assoc_C"/>
</dbReference>
<dbReference type="EMBL" id="LAZR01020358">
    <property type="protein sequence ID" value="KKL89185.1"/>
    <property type="molecule type" value="Genomic_DNA"/>
</dbReference>
<comment type="catalytic activity">
    <reaction evidence="1">
        <text>ATP + protein L-histidine = ADP + protein N-phospho-L-histidine.</text>
        <dbReference type="EC" id="2.7.13.3"/>
    </reaction>
</comment>
<evidence type="ECO:0000256" key="2">
    <source>
        <dbReference type="ARBA" id="ARBA00004141"/>
    </source>
</evidence>
<dbReference type="PROSITE" id="PS50113">
    <property type="entry name" value="PAC"/>
    <property type="match status" value="1"/>
</dbReference>
<keyword evidence="7" id="KW-0547">Nucleotide-binding</keyword>
<dbReference type="SMART" id="SM00388">
    <property type="entry name" value="HisKA"/>
    <property type="match status" value="1"/>
</dbReference>
<dbReference type="PROSITE" id="PS50109">
    <property type="entry name" value="HIS_KIN"/>
    <property type="match status" value="1"/>
</dbReference>
<keyword evidence="13" id="KW-0175">Coiled coil</keyword>
<dbReference type="SMART" id="SM00091">
    <property type="entry name" value="PAS"/>
    <property type="match status" value="1"/>
</dbReference>
<evidence type="ECO:0000256" key="3">
    <source>
        <dbReference type="ARBA" id="ARBA00012438"/>
    </source>
</evidence>
<evidence type="ECO:0000256" key="6">
    <source>
        <dbReference type="ARBA" id="ARBA00022692"/>
    </source>
</evidence>
<dbReference type="InterPro" id="IPR003594">
    <property type="entry name" value="HATPase_dom"/>
</dbReference>
<dbReference type="InterPro" id="IPR004358">
    <property type="entry name" value="Sig_transdc_His_kin-like_C"/>
</dbReference>
<dbReference type="EC" id="2.7.13.3" evidence="3"/>
<reference evidence="18" key="1">
    <citation type="journal article" date="2015" name="Nature">
        <title>Complex archaea that bridge the gap between prokaryotes and eukaryotes.</title>
        <authorList>
            <person name="Spang A."/>
            <person name="Saw J.H."/>
            <person name="Jorgensen S.L."/>
            <person name="Zaremba-Niedzwiedzka K."/>
            <person name="Martijn J."/>
            <person name="Lind A.E."/>
            <person name="van Eijk R."/>
            <person name="Schleper C."/>
            <person name="Guy L."/>
            <person name="Ettema T.J."/>
        </authorList>
    </citation>
    <scope>NUCLEOTIDE SEQUENCE</scope>
</reference>
<dbReference type="PROSITE" id="PS50112">
    <property type="entry name" value="PAS"/>
    <property type="match status" value="1"/>
</dbReference>
<evidence type="ECO:0000256" key="7">
    <source>
        <dbReference type="ARBA" id="ARBA00022741"/>
    </source>
</evidence>
<dbReference type="Pfam" id="PF13426">
    <property type="entry name" value="PAS_9"/>
    <property type="match status" value="1"/>
</dbReference>
<comment type="caution">
    <text evidence="18">The sequence shown here is derived from an EMBL/GenBank/DDBJ whole genome shotgun (WGS) entry which is preliminary data.</text>
</comment>
<dbReference type="InterPro" id="IPR035965">
    <property type="entry name" value="PAS-like_dom_sf"/>
</dbReference>